<feature type="region of interest" description="Disordered" evidence="1">
    <location>
        <begin position="1"/>
        <end position="20"/>
    </location>
</feature>
<keyword evidence="4" id="KW-1185">Reference proteome</keyword>
<keyword evidence="2" id="KW-0812">Transmembrane</keyword>
<gene>
    <name evidence="3" type="ORF">LFYK43_06940</name>
</gene>
<dbReference type="OrthoDB" id="2329203at2"/>
<keyword evidence="2" id="KW-1133">Transmembrane helix</keyword>
<evidence type="ECO:0000256" key="1">
    <source>
        <dbReference type="SAM" id="MobiDB-lite"/>
    </source>
</evidence>
<evidence type="ECO:0000313" key="4">
    <source>
        <dbReference type="Proteomes" id="UP000286848"/>
    </source>
</evidence>
<proteinExistence type="predicted"/>
<comment type="caution">
    <text evidence="3">The sequence shown here is derived from an EMBL/GenBank/DDBJ whole genome shotgun (WGS) entry which is preliminary data.</text>
</comment>
<feature type="transmembrane region" description="Helical" evidence="2">
    <location>
        <begin position="268"/>
        <end position="291"/>
    </location>
</feature>
<evidence type="ECO:0000313" key="3">
    <source>
        <dbReference type="EMBL" id="GBG94235.1"/>
    </source>
</evidence>
<organism evidence="3 4">
    <name type="scientific">Ligilactobacillus salitolerans</name>
    <dbReference type="NCBI Taxonomy" id="1808352"/>
    <lineage>
        <taxon>Bacteria</taxon>
        <taxon>Bacillati</taxon>
        <taxon>Bacillota</taxon>
        <taxon>Bacilli</taxon>
        <taxon>Lactobacillales</taxon>
        <taxon>Lactobacillaceae</taxon>
        <taxon>Ligilactobacillus</taxon>
    </lineage>
</organism>
<keyword evidence="2" id="KW-0472">Membrane</keyword>
<feature type="transmembrane region" description="Helical" evidence="2">
    <location>
        <begin position="29"/>
        <end position="47"/>
    </location>
</feature>
<accession>A0A401IRV6</accession>
<evidence type="ECO:0000256" key="2">
    <source>
        <dbReference type="SAM" id="Phobius"/>
    </source>
</evidence>
<reference evidence="3 4" key="1">
    <citation type="journal article" date="2019" name="Int. J. Syst. Evol. Microbiol.">
        <title>Lactobacillus salitolerans sp. nov., a novel lactic acid bacterium isolated from spent mushroom substrates.</title>
        <authorList>
            <person name="Tohno M."/>
            <person name="Tanizawa Y."/>
            <person name="Kojima Y."/>
            <person name="Sakamoto M."/>
            <person name="Nakamura Y."/>
            <person name="Ohkuma M."/>
            <person name="Kobayashi H."/>
        </authorList>
    </citation>
    <scope>NUCLEOTIDE SEQUENCE [LARGE SCALE GENOMIC DNA]</scope>
    <source>
        <strain evidence="3 4">YK43</strain>
    </source>
</reference>
<dbReference type="Proteomes" id="UP000286848">
    <property type="component" value="Unassembled WGS sequence"/>
</dbReference>
<name>A0A401IRV6_9LACO</name>
<dbReference type="RefSeq" id="WP_124975452.1">
    <property type="nucleotide sequence ID" value="NZ_BFFP01000007.1"/>
</dbReference>
<dbReference type="EMBL" id="BFFP01000007">
    <property type="protein sequence ID" value="GBG94235.1"/>
    <property type="molecule type" value="Genomic_DNA"/>
</dbReference>
<feature type="transmembrane region" description="Helical" evidence="2">
    <location>
        <begin position="215"/>
        <end position="233"/>
    </location>
</feature>
<feature type="transmembrane region" description="Helical" evidence="2">
    <location>
        <begin position="186"/>
        <end position="203"/>
    </location>
</feature>
<protein>
    <submittedName>
        <fullName evidence="3">Uncharacterized protein</fullName>
    </submittedName>
</protein>
<dbReference type="AlphaFoldDB" id="A0A401IRV6"/>
<sequence length="297" mass="32631">MVAGDDGLSRSGHRHYATDRRSSRNVSQLLTLLLVVTLLSTLFGLGAKHSFLAQSFTQQQLVTQRNVSEIHDGLQATINSFMSSSDTGVSLEGDLLTKKQVRGELKTVISNIYQGKSQPLDPSHMIDQVMVNFMELVQEKKIPTNSEDFLSYKSNFVAEVGAAFQNQSQNDLLSKISTGLKNARKIFQGLLVGGMVLSLVLLISLTFQTRSLIRLLHYSGISFLAAGVILWLFCQFFKLSGLANNLAASIGMYQKMIVDYSNEILQVFVHFASLSVYAGLAVLLLSLLAGFGKRTRG</sequence>